<dbReference type="PROSITE" id="PS00455">
    <property type="entry name" value="AMP_BINDING"/>
    <property type="match status" value="1"/>
</dbReference>
<dbReference type="PANTHER" id="PTHR43272:SF83">
    <property type="entry name" value="ACYL-COA SYNTHETASE LONG-CHAIN, ISOFORM J"/>
    <property type="match status" value="1"/>
</dbReference>
<reference evidence="7 8" key="1">
    <citation type="journal article" date="2011" name="Proc. Natl. Acad. Sci. U.S.A.">
        <title>Evolutionary erosion of yeast sex chromosomes by mating-type switching accidents.</title>
        <authorList>
            <person name="Gordon J.L."/>
            <person name="Armisen D."/>
            <person name="Proux-Wera E."/>
            <person name="Oheigeartaigh S.S."/>
            <person name="Byrne K.P."/>
            <person name="Wolfe K.H."/>
        </authorList>
    </citation>
    <scope>NUCLEOTIDE SEQUENCE [LARGE SCALE GENOMIC DNA]</scope>
    <source>
        <strain evidence="8">ATCC 34711 / CBS 6284 / DSM 70876 / NBRC 10599 / NRRL Y-10934 / UCD 77-7</strain>
    </source>
</reference>
<dbReference type="GO" id="GO:0005886">
    <property type="term" value="C:plasma membrane"/>
    <property type="evidence" value="ECO:0007669"/>
    <property type="project" value="TreeGrafter"/>
</dbReference>
<dbReference type="KEGG" id="tbl:TBLA_0D00660"/>
<dbReference type="InterPro" id="IPR000873">
    <property type="entry name" value="AMP-dep_synth/lig_dom"/>
</dbReference>
<comment type="similarity">
    <text evidence="1">Belongs to the ATP-dependent AMP-binding enzyme family.</text>
</comment>
<dbReference type="AlphaFoldDB" id="I2H2H1"/>
<keyword evidence="8" id="KW-1185">Reference proteome</keyword>
<dbReference type="eggNOG" id="KOG1180">
    <property type="taxonomic scope" value="Eukaryota"/>
</dbReference>
<keyword evidence="3" id="KW-0547">Nucleotide-binding</keyword>
<dbReference type="PANTHER" id="PTHR43272">
    <property type="entry name" value="LONG-CHAIN-FATTY-ACID--COA LIGASE"/>
    <property type="match status" value="1"/>
</dbReference>
<dbReference type="InterPro" id="IPR020845">
    <property type="entry name" value="AMP-binding_CS"/>
</dbReference>
<evidence type="ECO:0000256" key="3">
    <source>
        <dbReference type="ARBA" id="ARBA00022741"/>
    </source>
</evidence>
<dbReference type="SUPFAM" id="SSF56801">
    <property type="entry name" value="Acetyl-CoA synthetase-like"/>
    <property type="match status" value="1"/>
</dbReference>
<dbReference type="SMR" id="I2H2H1"/>
<evidence type="ECO:0000256" key="2">
    <source>
        <dbReference type="ARBA" id="ARBA00022598"/>
    </source>
</evidence>
<dbReference type="InterPro" id="IPR042099">
    <property type="entry name" value="ANL_N_sf"/>
</dbReference>
<dbReference type="EMBL" id="HE806319">
    <property type="protein sequence ID" value="CCH60573.1"/>
    <property type="molecule type" value="Genomic_DNA"/>
</dbReference>
<feature type="domain" description="AMP-dependent synthetase/ligase" evidence="6">
    <location>
        <begin position="92"/>
        <end position="520"/>
    </location>
</feature>
<dbReference type="HOGENOM" id="CLU_000022_45_2_1"/>
<proteinExistence type="inferred from homology"/>
<comment type="catalytic activity">
    <reaction evidence="5">
        <text>a long-chain fatty acid + ATP + CoA = a long-chain fatty acyl-CoA + AMP + diphosphate</text>
        <dbReference type="Rhea" id="RHEA:15421"/>
        <dbReference type="ChEBI" id="CHEBI:30616"/>
        <dbReference type="ChEBI" id="CHEBI:33019"/>
        <dbReference type="ChEBI" id="CHEBI:57287"/>
        <dbReference type="ChEBI" id="CHEBI:57560"/>
        <dbReference type="ChEBI" id="CHEBI:83139"/>
        <dbReference type="ChEBI" id="CHEBI:456215"/>
        <dbReference type="EC" id="6.2.1.3"/>
    </reaction>
</comment>
<evidence type="ECO:0000256" key="1">
    <source>
        <dbReference type="ARBA" id="ARBA00006432"/>
    </source>
</evidence>
<keyword evidence="2" id="KW-0436">Ligase</keyword>
<gene>
    <name evidence="7" type="primary">TBLA0D00660</name>
    <name evidence="7" type="ORF">TBLA_0D00660</name>
</gene>
<dbReference type="Proteomes" id="UP000002866">
    <property type="component" value="Chromosome 4"/>
</dbReference>
<dbReference type="Gene3D" id="3.40.50.12780">
    <property type="entry name" value="N-terminal domain of ligase-like"/>
    <property type="match status" value="1"/>
</dbReference>
<dbReference type="OrthoDB" id="1700726at2759"/>
<organism evidence="7 8">
    <name type="scientific">Henningerozyma blattae (strain ATCC 34711 / CBS 6284 / DSM 70876 / NBRC 10599 / NRRL Y-10934 / UCD 77-7)</name>
    <name type="common">Yeast</name>
    <name type="synonym">Tetrapisispora blattae</name>
    <dbReference type="NCBI Taxonomy" id="1071380"/>
    <lineage>
        <taxon>Eukaryota</taxon>
        <taxon>Fungi</taxon>
        <taxon>Dikarya</taxon>
        <taxon>Ascomycota</taxon>
        <taxon>Saccharomycotina</taxon>
        <taxon>Saccharomycetes</taxon>
        <taxon>Saccharomycetales</taxon>
        <taxon>Saccharomycetaceae</taxon>
        <taxon>Henningerozyma</taxon>
    </lineage>
</organism>
<keyword evidence="4" id="KW-0067">ATP-binding</keyword>
<evidence type="ECO:0000313" key="7">
    <source>
        <dbReference type="EMBL" id="CCH60573.1"/>
    </source>
</evidence>
<sequence>MAQYSAIVGKPANSKETAPRRHYRFKDAPLKRPLGYKASTVYELAVEAVEKGGLHNTAMGWRNVIDIHEKQKLITKVIDGKETKVEKNWMYFEMSDYNYITYGDISDNIHCLGRGLVKLGLRHKSDDKLHIYAGTSQYWLQTFLGAQSQSIPVVTAYDTLGEKGLTHSILQTESTAIFTDNSLLPTLINPLKNCPTVKYVIHSEKIDSKDKRQNGKIFKVANNAIAAIKEVRPDIVFITYPDLIALGKKHKDSIQVNPPTPDDLSCIMYTSGSTGDPKGVVLTHRNIIAGVAGISSTVDQSDIHPGDRVICFLPLAHIFEICFELISLYWGAVIGYSSVKTLTSTSMHGNCQGDLALFKPTLMVGVAAVWETVRKGIIAQVGKLPSFSQKVFWSAYFTKQKLEKYHLPGSNLIGKIIFKKIRAATGGHLRIALNGGSPISTDAQSFISNTICPLLLGYGLTETCANGTVSPPEHFTYGVAGDLAGAITVKLVDVEELNYFAKNNQGEILMKGDSITKEYFKNKEETEKAFDSEGWFRTGDIGEWTSNGQLKIIDRKKNLVKTQNGEYIALEKLESIYRSNKYVNNICVYADQSKVKPIGIIEPNLPAIIDLATSLNIYNSNSTDDISNHFHNKKLKSLILQDMLKTGKSQGLVGIENLQNIVIFDGEWTPQSGFVTSAAKLKRRDILNAVKDQVDEAYKS</sequence>
<dbReference type="GO" id="GO:0005524">
    <property type="term" value="F:ATP binding"/>
    <property type="evidence" value="ECO:0007669"/>
    <property type="project" value="UniProtKB-KW"/>
</dbReference>
<evidence type="ECO:0000259" key="6">
    <source>
        <dbReference type="Pfam" id="PF00501"/>
    </source>
</evidence>
<dbReference type="Pfam" id="PF00501">
    <property type="entry name" value="AMP-binding"/>
    <property type="match status" value="1"/>
</dbReference>
<dbReference type="GO" id="GO:0004467">
    <property type="term" value="F:long-chain fatty acid-CoA ligase activity"/>
    <property type="evidence" value="ECO:0007669"/>
    <property type="project" value="UniProtKB-EC"/>
</dbReference>
<protein>
    <recommendedName>
        <fullName evidence="6">AMP-dependent synthetase/ligase domain-containing protein</fullName>
    </recommendedName>
</protein>
<dbReference type="STRING" id="1071380.I2H2H1"/>
<name>I2H2H1_HENB6</name>
<dbReference type="GeneID" id="14495677"/>
<dbReference type="InParanoid" id="I2H2H1"/>
<dbReference type="GO" id="GO:0005811">
    <property type="term" value="C:lipid droplet"/>
    <property type="evidence" value="ECO:0007669"/>
    <property type="project" value="TreeGrafter"/>
</dbReference>
<evidence type="ECO:0000256" key="4">
    <source>
        <dbReference type="ARBA" id="ARBA00022840"/>
    </source>
</evidence>
<dbReference type="OMA" id="WEWLASI"/>
<evidence type="ECO:0000313" key="8">
    <source>
        <dbReference type="Proteomes" id="UP000002866"/>
    </source>
</evidence>
<evidence type="ECO:0000256" key="5">
    <source>
        <dbReference type="ARBA" id="ARBA00036813"/>
    </source>
</evidence>
<dbReference type="GO" id="GO:0005783">
    <property type="term" value="C:endoplasmic reticulum"/>
    <property type="evidence" value="ECO:0007669"/>
    <property type="project" value="TreeGrafter"/>
</dbReference>
<dbReference type="RefSeq" id="XP_004180092.1">
    <property type="nucleotide sequence ID" value="XM_004180044.1"/>
</dbReference>
<dbReference type="GO" id="GO:0035336">
    <property type="term" value="P:long-chain fatty-acyl-CoA metabolic process"/>
    <property type="evidence" value="ECO:0007669"/>
    <property type="project" value="TreeGrafter"/>
</dbReference>
<accession>I2H2H1</accession>